<dbReference type="GO" id="GO:0090071">
    <property type="term" value="P:negative regulation of ribosome biogenesis"/>
    <property type="evidence" value="ECO:0007669"/>
    <property type="project" value="TreeGrafter"/>
</dbReference>
<protein>
    <submittedName>
        <fullName evidence="2">Mitochondrial assembly of ribosomal large subunit protein 1</fullName>
    </submittedName>
</protein>
<dbReference type="InterPro" id="IPR043519">
    <property type="entry name" value="NT_sf"/>
</dbReference>
<evidence type="ECO:0000313" key="2">
    <source>
        <dbReference type="WBParaSite" id="MCU_008663-RA"/>
    </source>
</evidence>
<name>A0A5K3FL05_MESCO</name>
<dbReference type="PANTHER" id="PTHR21043">
    <property type="entry name" value="IOJAP SUPERFAMILY ORTHOLOG"/>
    <property type="match status" value="1"/>
</dbReference>
<dbReference type="NCBIfam" id="TIGR00090">
    <property type="entry name" value="rsfS_iojap_ybeB"/>
    <property type="match status" value="1"/>
</dbReference>
<dbReference type="GO" id="GO:0017148">
    <property type="term" value="P:negative regulation of translation"/>
    <property type="evidence" value="ECO:0007669"/>
    <property type="project" value="TreeGrafter"/>
</dbReference>
<proteinExistence type="inferred from homology"/>
<dbReference type="WBParaSite" id="MCU_008663-RA">
    <property type="protein sequence ID" value="MCU_008663-RA"/>
    <property type="gene ID" value="MCU_008663"/>
</dbReference>
<organism evidence="2">
    <name type="scientific">Mesocestoides corti</name>
    <name type="common">Flatworm</name>
    <dbReference type="NCBI Taxonomy" id="53468"/>
    <lineage>
        <taxon>Eukaryota</taxon>
        <taxon>Metazoa</taxon>
        <taxon>Spiralia</taxon>
        <taxon>Lophotrochozoa</taxon>
        <taxon>Platyhelminthes</taxon>
        <taxon>Cestoda</taxon>
        <taxon>Eucestoda</taxon>
        <taxon>Cyclophyllidea</taxon>
        <taxon>Mesocestoididae</taxon>
        <taxon>Mesocestoides</taxon>
    </lineage>
</organism>
<dbReference type="Gene3D" id="3.30.460.10">
    <property type="entry name" value="Beta Polymerase, domain 2"/>
    <property type="match status" value="1"/>
</dbReference>
<sequence length="245" mass="27705">FQPLVQAYRRAPHPLLIWKNVATLSSTQARRSLSSNVERDPDVGRTVGSTDDTVLEVYDFPTEKQFEEDPEFDYVSQSTNDCKYPFIRSSDGVFSITELVKFLAAENVSNVVVISLPEYAHYGEFMVVASAKSRKHISQVSDVLRRLFKIKRSPSDPMPSLEGLKEQSDWVAVDLGNILLHLFATPELRQKYDLESLWGAGPDFDEQAQGLDASERESTYSSHAELTQADWERIVEDIIQQTTSP</sequence>
<reference evidence="2" key="1">
    <citation type="submission" date="2019-11" db="UniProtKB">
        <authorList>
            <consortium name="WormBaseParasite"/>
        </authorList>
    </citation>
    <scope>IDENTIFICATION</scope>
</reference>
<accession>A0A5K3FL05</accession>
<dbReference type="AlphaFoldDB" id="A0A5K3FL05"/>
<comment type="similarity">
    <text evidence="1">Belongs to the Iojap/RsfS family.</text>
</comment>
<dbReference type="GO" id="GO:0043023">
    <property type="term" value="F:ribosomal large subunit binding"/>
    <property type="evidence" value="ECO:0007669"/>
    <property type="project" value="TreeGrafter"/>
</dbReference>
<dbReference type="GO" id="GO:0005739">
    <property type="term" value="C:mitochondrion"/>
    <property type="evidence" value="ECO:0007669"/>
    <property type="project" value="TreeGrafter"/>
</dbReference>
<dbReference type="SUPFAM" id="SSF81301">
    <property type="entry name" value="Nucleotidyltransferase"/>
    <property type="match status" value="1"/>
</dbReference>
<dbReference type="PANTHER" id="PTHR21043:SF0">
    <property type="entry name" value="MITOCHONDRIAL ASSEMBLY OF RIBOSOMAL LARGE SUBUNIT PROTEIN 1"/>
    <property type="match status" value="1"/>
</dbReference>
<evidence type="ECO:0000256" key="1">
    <source>
        <dbReference type="ARBA" id="ARBA00010574"/>
    </source>
</evidence>
<dbReference type="InterPro" id="IPR004394">
    <property type="entry name" value="Iojap/RsfS/C7orf30"/>
</dbReference>
<dbReference type="Pfam" id="PF02410">
    <property type="entry name" value="RsfS"/>
    <property type="match status" value="1"/>
</dbReference>